<evidence type="ECO:0008006" key="3">
    <source>
        <dbReference type="Google" id="ProtNLM"/>
    </source>
</evidence>
<keyword evidence="2" id="KW-1185">Reference proteome</keyword>
<accession>A0ABN6MFA9</accession>
<sequence>MPDIITHSNSNLSRQALQQQAKRRRLTRLFRGAYVNTQEYAALTFAEQYRVRAEAFLATHAKLRAWGITAAALDGAPVLSGAPLHFGGARSHAKSKQAGCSFHEALLVAPSDSVAQTLFECAATSPLPDALLAANHLLRRSTEKAKGSLIASRDLDEKTTEALVWQPVSPQNSKASIRAALDVGTLRGDEPNFLTTYSAVRRTGFISPEAELAWLGFAQLCALHKGKRGVRKALKTGLYFTDQAESPAESLLIARCAELGFDIPYLQVNILDPANGKLLGRVDGLWPSDAVLENLYQSDSRFGRFFQCKQLGDNGSVIIEFDGKVKYQQNYSQVLERERRRQNAIGNLGFRFVRIDWSDLMQPERLRRILEAAHVPRCRQV</sequence>
<organism evidence="1 2">
    <name type="scientific">Raoultibacter timonensis</name>
    <dbReference type="NCBI Taxonomy" id="1907662"/>
    <lineage>
        <taxon>Bacteria</taxon>
        <taxon>Bacillati</taxon>
        <taxon>Actinomycetota</taxon>
        <taxon>Coriobacteriia</taxon>
        <taxon>Eggerthellales</taxon>
        <taxon>Eggerthellaceae</taxon>
        <taxon>Raoultibacter</taxon>
    </lineage>
</organism>
<reference evidence="1 2" key="1">
    <citation type="submission" date="2022-01" db="EMBL/GenBank/DDBJ databases">
        <title>Novel bile acid biosynthetic pathways are enriched in the microbiome of centenarians.</title>
        <authorList>
            <person name="Sato Y."/>
            <person name="Atarashi K."/>
            <person name="Plichta R.D."/>
            <person name="Arai Y."/>
            <person name="Sasajima S."/>
            <person name="Kearney M.S."/>
            <person name="Suda W."/>
            <person name="Takeshita K."/>
            <person name="Sasaki T."/>
            <person name="Okamoto S."/>
            <person name="Skelly N.A."/>
            <person name="Okamura Y."/>
            <person name="Vlamakis H."/>
            <person name="Li Y."/>
            <person name="Tanoue T."/>
            <person name="Takei H."/>
            <person name="Nittono H."/>
            <person name="Narushima S."/>
            <person name="Irie J."/>
            <person name="Itoh H."/>
            <person name="Moriya K."/>
            <person name="Sugiura Y."/>
            <person name="Suematsu M."/>
            <person name="Moritoki N."/>
            <person name="Shibata S."/>
            <person name="Littman R.D."/>
            <person name="Fischbach A.M."/>
            <person name="Uwamino Y."/>
            <person name="Inoue T."/>
            <person name="Honda A."/>
            <person name="Hattori M."/>
            <person name="Murai T."/>
            <person name="Xavier J.R."/>
            <person name="Hirose N."/>
            <person name="Honda K."/>
        </authorList>
    </citation>
    <scope>NUCLEOTIDE SEQUENCE [LARGE SCALE GENOMIC DNA]</scope>
    <source>
        <strain evidence="1 2">CE91-St30</strain>
    </source>
</reference>
<proteinExistence type="predicted"/>
<protein>
    <recommendedName>
        <fullName evidence="3">DUF559 domain-containing protein</fullName>
    </recommendedName>
</protein>
<dbReference type="Proteomes" id="UP001320544">
    <property type="component" value="Chromosome"/>
</dbReference>
<name>A0ABN6MFA9_9ACTN</name>
<evidence type="ECO:0000313" key="1">
    <source>
        <dbReference type="EMBL" id="BDE96634.1"/>
    </source>
</evidence>
<dbReference type="EMBL" id="AP025564">
    <property type="protein sequence ID" value="BDE96634.1"/>
    <property type="molecule type" value="Genomic_DNA"/>
</dbReference>
<evidence type="ECO:0000313" key="2">
    <source>
        <dbReference type="Proteomes" id="UP001320544"/>
    </source>
</evidence>
<gene>
    <name evidence="1" type="ORF">CE91St30_19670</name>
</gene>
<dbReference type="RefSeq" id="WP_244385879.1">
    <property type="nucleotide sequence ID" value="NZ_AP025564.1"/>
</dbReference>